<dbReference type="InParanoid" id="A0A212F5J1"/>
<comment type="caution">
    <text evidence="7">The sequence shown here is derived from an EMBL/GenBank/DDBJ whole genome shotgun (WGS) entry which is preliminary data.</text>
</comment>
<dbReference type="FunFam" id="3.20.20.140:FF:000076">
    <property type="entry name" value="Dihydropyrimidinase like 2"/>
    <property type="match status" value="1"/>
</dbReference>
<comment type="similarity">
    <text evidence="2">Belongs to the metallo-dependent hydrolases superfamily. Hydantoinase/dihydropyrimidinase family.</text>
</comment>
<accession>A0A212F5J1</accession>
<dbReference type="AlphaFoldDB" id="A0A212F5J1"/>
<comment type="catalytic activity">
    <reaction evidence="3">
        <text>5,6-dihydrouracil + H2O = 3-(carbamoylamino)propanoate + H(+)</text>
        <dbReference type="Rhea" id="RHEA:16121"/>
        <dbReference type="ChEBI" id="CHEBI:11892"/>
        <dbReference type="ChEBI" id="CHEBI:15377"/>
        <dbReference type="ChEBI" id="CHEBI:15378"/>
        <dbReference type="ChEBI" id="CHEBI:15901"/>
        <dbReference type="EC" id="3.5.2.2"/>
    </reaction>
</comment>
<evidence type="ECO:0000256" key="3">
    <source>
        <dbReference type="ARBA" id="ARBA00036696"/>
    </source>
</evidence>
<evidence type="ECO:0000256" key="4">
    <source>
        <dbReference type="ARBA" id="ARBA00039113"/>
    </source>
</evidence>
<evidence type="ECO:0000259" key="6">
    <source>
        <dbReference type="Pfam" id="PF01979"/>
    </source>
</evidence>
<dbReference type="STRING" id="278856.A0A212F5J1"/>
<reference evidence="7 8" key="1">
    <citation type="journal article" date="2011" name="Cell">
        <title>The monarch butterfly genome yields insights into long-distance migration.</title>
        <authorList>
            <person name="Zhan S."/>
            <person name="Merlin C."/>
            <person name="Boore J.L."/>
            <person name="Reppert S.M."/>
        </authorList>
    </citation>
    <scope>NUCLEOTIDE SEQUENCE [LARGE SCALE GENOMIC DNA]</scope>
    <source>
        <strain evidence="7">F-2</strain>
    </source>
</reference>
<feature type="non-terminal residue" evidence="7">
    <location>
        <position position="1"/>
    </location>
</feature>
<evidence type="ECO:0000256" key="1">
    <source>
        <dbReference type="ARBA" id="ARBA00001947"/>
    </source>
</evidence>
<dbReference type="PANTHER" id="PTHR11647">
    <property type="entry name" value="HYDRANTOINASE/DIHYDROPYRIMIDINASE FAMILY MEMBER"/>
    <property type="match status" value="1"/>
</dbReference>
<dbReference type="EC" id="3.5.2.2" evidence="4"/>
<comment type="cofactor">
    <cofactor evidence="1">
        <name>Zn(2+)</name>
        <dbReference type="ChEBI" id="CHEBI:29105"/>
    </cofactor>
</comment>
<dbReference type="SUPFAM" id="SSF51556">
    <property type="entry name" value="Metallo-dependent hydrolases"/>
    <property type="match status" value="1"/>
</dbReference>
<feature type="domain" description="Amidohydrolase-related" evidence="6">
    <location>
        <begin position="131"/>
        <end position="268"/>
    </location>
</feature>
<feature type="region of interest" description="Disordered" evidence="5">
    <location>
        <begin position="405"/>
        <end position="428"/>
    </location>
</feature>
<dbReference type="PANTHER" id="PTHR11647:SF1">
    <property type="entry name" value="COLLAPSIN RESPONSE MEDIATOR PROTEIN"/>
    <property type="match status" value="1"/>
</dbReference>
<dbReference type="Proteomes" id="UP000007151">
    <property type="component" value="Unassembled WGS sequence"/>
</dbReference>
<dbReference type="Pfam" id="PF01979">
    <property type="entry name" value="Amidohydro_1"/>
    <property type="match status" value="1"/>
</dbReference>
<dbReference type="InterPro" id="IPR050378">
    <property type="entry name" value="Metallo-dep_Hydrolases_sf"/>
</dbReference>
<organism evidence="7 8">
    <name type="scientific">Danaus plexippus plexippus</name>
    <dbReference type="NCBI Taxonomy" id="278856"/>
    <lineage>
        <taxon>Eukaryota</taxon>
        <taxon>Metazoa</taxon>
        <taxon>Ecdysozoa</taxon>
        <taxon>Arthropoda</taxon>
        <taxon>Hexapoda</taxon>
        <taxon>Insecta</taxon>
        <taxon>Pterygota</taxon>
        <taxon>Neoptera</taxon>
        <taxon>Endopterygota</taxon>
        <taxon>Lepidoptera</taxon>
        <taxon>Glossata</taxon>
        <taxon>Ditrysia</taxon>
        <taxon>Papilionoidea</taxon>
        <taxon>Nymphalidae</taxon>
        <taxon>Danainae</taxon>
        <taxon>Danaini</taxon>
        <taxon>Danaina</taxon>
        <taxon>Danaus</taxon>
        <taxon>Danaus</taxon>
    </lineage>
</organism>
<dbReference type="InterPro" id="IPR006680">
    <property type="entry name" value="Amidohydro-rel"/>
</dbReference>
<protein>
    <recommendedName>
        <fullName evidence="4">dihydropyrimidinase</fullName>
        <ecNumber evidence="4">3.5.2.2</ecNumber>
    </recommendedName>
</protein>
<proteinExistence type="inferred from homology"/>
<evidence type="ECO:0000256" key="2">
    <source>
        <dbReference type="ARBA" id="ARBA00008829"/>
    </source>
</evidence>
<dbReference type="KEGG" id="dpl:KGM_208592B"/>
<dbReference type="InterPro" id="IPR011059">
    <property type="entry name" value="Metal-dep_hydrolase_composite"/>
</dbReference>
<keyword evidence="8" id="KW-1185">Reference proteome</keyword>
<dbReference type="Gene3D" id="3.20.20.140">
    <property type="entry name" value="Metal-dependent hydrolases"/>
    <property type="match status" value="1"/>
</dbReference>
<dbReference type="Gene3D" id="2.30.40.10">
    <property type="entry name" value="Urease, subunit C, domain 1"/>
    <property type="match status" value="1"/>
</dbReference>
<evidence type="ECO:0000313" key="8">
    <source>
        <dbReference type="Proteomes" id="UP000007151"/>
    </source>
</evidence>
<dbReference type="InterPro" id="IPR032466">
    <property type="entry name" value="Metal_Hydrolase"/>
</dbReference>
<sequence length="428" mass="46100">VHAENGGIIARNSEKLLEAGVKGPEGHAASRDDQVEAEAVNRACVIANQMDAPLYIVHMMSAAAVQSLRNARRVAKHPIFGETLAATVGTDGQAMLVSLVYNPPGSHYKNACFRHAAAHVLSPPLRDPSTPEAIIDALAHDDLQVIASDNCTFNEKDKELGKNDFTKIPNGVNGVEDRMAILWQKAVNTGVMDPCRFVAVTSTNAANIFNLPSKGRVAVGADGDVIVWDPRLEKTISAATHHHAVDFNIFEGQRVVGGPQYVIVNGRVCLDDGDLRVAEGYGKFLPTPPNSPYVYGEVPTTPQPERVEYLPSPARVTNGTPTELQISHKLEATSVSGCSTPTGRKMREPGQRNLQNSTFSISQLQISHKLEATSVSGCSTPTGRKMREPGQRNLQNSTFSISQEMEGLDTKTSVRVRNPPGGKSSGLW</sequence>
<dbReference type="EMBL" id="AGBW02010191">
    <property type="protein sequence ID" value="OWR48994.1"/>
    <property type="molecule type" value="Genomic_DNA"/>
</dbReference>
<dbReference type="GO" id="GO:0004157">
    <property type="term" value="F:dihydropyrimidinase activity"/>
    <property type="evidence" value="ECO:0007669"/>
    <property type="project" value="UniProtKB-EC"/>
</dbReference>
<evidence type="ECO:0000313" key="7">
    <source>
        <dbReference type="EMBL" id="OWR48994.1"/>
    </source>
</evidence>
<dbReference type="SUPFAM" id="SSF51338">
    <property type="entry name" value="Composite domain of metallo-dependent hydrolases"/>
    <property type="match status" value="1"/>
</dbReference>
<dbReference type="GO" id="GO:0006208">
    <property type="term" value="P:pyrimidine nucleobase catabolic process"/>
    <property type="evidence" value="ECO:0007669"/>
    <property type="project" value="TreeGrafter"/>
</dbReference>
<name>A0A212F5J1_DANPL</name>
<dbReference type="GO" id="GO:0005829">
    <property type="term" value="C:cytosol"/>
    <property type="evidence" value="ECO:0007669"/>
    <property type="project" value="TreeGrafter"/>
</dbReference>
<evidence type="ECO:0000256" key="5">
    <source>
        <dbReference type="SAM" id="MobiDB-lite"/>
    </source>
</evidence>
<gene>
    <name evidence="7" type="ORF">KGM_208592B</name>
</gene>